<evidence type="ECO:0000256" key="2">
    <source>
        <dbReference type="ARBA" id="ARBA00023002"/>
    </source>
</evidence>
<dbReference type="InterPro" id="IPR057326">
    <property type="entry name" value="KR_dom"/>
</dbReference>
<dbReference type="PANTHER" id="PTHR43391:SF94">
    <property type="entry name" value="OXIDOREDUCTASE-RELATED"/>
    <property type="match status" value="1"/>
</dbReference>
<dbReference type="SUPFAM" id="SSF51735">
    <property type="entry name" value="NAD(P)-binding Rossmann-fold domains"/>
    <property type="match status" value="1"/>
</dbReference>
<evidence type="ECO:0000256" key="1">
    <source>
        <dbReference type="ARBA" id="ARBA00006484"/>
    </source>
</evidence>
<dbReference type="Pfam" id="PF00106">
    <property type="entry name" value="adh_short"/>
    <property type="match status" value="1"/>
</dbReference>
<dbReference type="EMBL" id="JBFAKC010000002">
    <property type="protein sequence ID" value="MEV0706964.1"/>
    <property type="molecule type" value="Genomic_DNA"/>
</dbReference>
<organism evidence="5 6">
    <name type="scientific">Nocardia aurea</name>
    <dbReference type="NCBI Taxonomy" id="2144174"/>
    <lineage>
        <taxon>Bacteria</taxon>
        <taxon>Bacillati</taxon>
        <taxon>Actinomycetota</taxon>
        <taxon>Actinomycetes</taxon>
        <taxon>Mycobacteriales</taxon>
        <taxon>Nocardiaceae</taxon>
        <taxon>Nocardia</taxon>
    </lineage>
</organism>
<evidence type="ECO:0000313" key="6">
    <source>
        <dbReference type="Proteomes" id="UP001551695"/>
    </source>
</evidence>
<accession>A0ABV3FNH8</accession>
<dbReference type="PRINTS" id="PR00080">
    <property type="entry name" value="SDRFAMILY"/>
</dbReference>
<protein>
    <submittedName>
        <fullName evidence="5">Short-chain dehydrogenase/reductase</fullName>
    </submittedName>
</protein>
<dbReference type="RefSeq" id="WP_357780479.1">
    <property type="nucleotide sequence ID" value="NZ_JBFAKC010000002.1"/>
</dbReference>
<gene>
    <name evidence="5" type="ORF">AB0I48_05310</name>
</gene>
<evidence type="ECO:0000259" key="4">
    <source>
        <dbReference type="SMART" id="SM00822"/>
    </source>
</evidence>
<comment type="caution">
    <text evidence="5">The sequence shown here is derived from an EMBL/GenBank/DDBJ whole genome shotgun (WGS) entry which is preliminary data.</text>
</comment>
<dbReference type="SMART" id="SM00822">
    <property type="entry name" value="PKS_KR"/>
    <property type="match status" value="1"/>
</dbReference>
<comment type="similarity">
    <text evidence="1 3">Belongs to the short-chain dehydrogenases/reductases (SDR) family.</text>
</comment>
<dbReference type="InterPro" id="IPR036291">
    <property type="entry name" value="NAD(P)-bd_dom_sf"/>
</dbReference>
<dbReference type="PANTHER" id="PTHR43391">
    <property type="entry name" value="RETINOL DEHYDROGENASE-RELATED"/>
    <property type="match status" value="1"/>
</dbReference>
<evidence type="ECO:0000313" key="5">
    <source>
        <dbReference type="EMBL" id="MEV0706964.1"/>
    </source>
</evidence>
<keyword evidence="2" id="KW-0560">Oxidoreductase</keyword>
<dbReference type="Proteomes" id="UP001551695">
    <property type="component" value="Unassembled WGS sequence"/>
</dbReference>
<dbReference type="NCBIfam" id="NF004526">
    <property type="entry name" value="PRK05872.1"/>
    <property type="match status" value="1"/>
</dbReference>
<feature type="domain" description="Ketoreductase" evidence="4">
    <location>
        <begin position="31"/>
        <end position="268"/>
    </location>
</feature>
<keyword evidence="6" id="KW-1185">Reference proteome</keyword>
<sequence length="321" mass="33744">MSLTDLLSVRKLLAAVPSVSQSAGTLDLRGKVALITGAATGIGRALAEDLHERGARVAILDIDASAAETAARELGERALAVAADVADRETMRAAVERVYATFGRIDVVVANAGVVPEPATIATMDPAVFDRVVAINLIGVFNTVHPALPHIIDVGGHVVVVSSAAAFAPGMAGSPYMTTKAAVEQFGRALRVELAAAGATAGVAYFGIVDTAMTHDTLDDDELGRAVGELLPWPLSRRISAREAAASVAEGIVRRAPRTMAPIQWEPYALLRGAINVVLDDRLTRDARVADLIRRVEQRVIARRAADDRSRERAASAPAVE</sequence>
<dbReference type="InterPro" id="IPR002347">
    <property type="entry name" value="SDR_fam"/>
</dbReference>
<dbReference type="CDD" id="cd05233">
    <property type="entry name" value="SDR_c"/>
    <property type="match status" value="1"/>
</dbReference>
<proteinExistence type="inferred from homology"/>
<name>A0ABV3FNH8_9NOCA</name>
<dbReference type="PRINTS" id="PR00081">
    <property type="entry name" value="GDHRDH"/>
</dbReference>
<evidence type="ECO:0000256" key="3">
    <source>
        <dbReference type="RuleBase" id="RU000363"/>
    </source>
</evidence>
<dbReference type="Gene3D" id="3.40.50.720">
    <property type="entry name" value="NAD(P)-binding Rossmann-like Domain"/>
    <property type="match status" value="1"/>
</dbReference>
<reference evidence="5 6" key="1">
    <citation type="submission" date="2024-06" db="EMBL/GenBank/DDBJ databases">
        <title>The Natural Products Discovery Center: Release of the First 8490 Sequenced Strains for Exploring Actinobacteria Biosynthetic Diversity.</title>
        <authorList>
            <person name="Kalkreuter E."/>
            <person name="Kautsar S.A."/>
            <person name="Yang D."/>
            <person name="Bader C.D."/>
            <person name="Teijaro C.N."/>
            <person name="Fluegel L."/>
            <person name="Davis C.M."/>
            <person name="Simpson J.R."/>
            <person name="Lauterbach L."/>
            <person name="Steele A.D."/>
            <person name="Gui C."/>
            <person name="Meng S."/>
            <person name="Li G."/>
            <person name="Viehrig K."/>
            <person name="Ye F."/>
            <person name="Su P."/>
            <person name="Kiefer A.F."/>
            <person name="Nichols A."/>
            <person name="Cepeda A.J."/>
            <person name="Yan W."/>
            <person name="Fan B."/>
            <person name="Jiang Y."/>
            <person name="Adhikari A."/>
            <person name="Zheng C.-J."/>
            <person name="Schuster L."/>
            <person name="Cowan T.M."/>
            <person name="Smanski M.J."/>
            <person name="Chevrette M.G."/>
            <person name="De Carvalho L.P.S."/>
            <person name="Shen B."/>
        </authorList>
    </citation>
    <scope>NUCLEOTIDE SEQUENCE [LARGE SCALE GENOMIC DNA]</scope>
    <source>
        <strain evidence="5 6">NPDC050403</strain>
    </source>
</reference>